<dbReference type="Proteomes" id="UP000230233">
    <property type="component" value="Chromosome X"/>
</dbReference>
<organism evidence="6 7">
    <name type="scientific">Caenorhabditis nigoni</name>
    <dbReference type="NCBI Taxonomy" id="1611254"/>
    <lineage>
        <taxon>Eukaryota</taxon>
        <taxon>Metazoa</taxon>
        <taxon>Ecdysozoa</taxon>
        <taxon>Nematoda</taxon>
        <taxon>Chromadorea</taxon>
        <taxon>Rhabditida</taxon>
        <taxon>Rhabditina</taxon>
        <taxon>Rhabditomorpha</taxon>
        <taxon>Rhabditoidea</taxon>
        <taxon>Rhabditidae</taxon>
        <taxon>Peloderinae</taxon>
        <taxon>Caenorhabditis</taxon>
    </lineage>
</organism>
<feature type="compositionally biased region" description="Polar residues" evidence="5">
    <location>
        <begin position="523"/>
        <end position="532"/>
    </location>
</feature>
<feature type="compositionally biased region" description="Low complexity" evidence="5">
    <location>
        <begin position="81"/>
        <end position="97"/>
    </location>
</feature>
<feature type="region of interest" description="Disordered" evidence="5">
    <location>
        <begin position="459"/>
        <end position="490"/>
    </location>
</feature>
<feature type="repeat" description="WD" evidence="4">
    <location>
        <begin position="725"/>
        <end position="765"/>
    </location>
</feature>
<dbReference type="PROSITE" id="PS50082">
    <property type="entry name" value="WD_REPEATS_2"/>
    <property type="match status" value="4"/>
</dbReference>
<sequence length="1083" mass="119634">MRRSSRAAPNEHEEEECKNVPSSSGFVFGRPQNHYSSTPQRPDKLQIAPPTTLKTTMRQPLMSSTPFSSSRPNSGIFQTPSMASSRYPSSSTSISARDSSHRDRLISLRHRMNKEFGNRQLVGPPSQDYEHDETMSTVSDAPSLHSWHHKMIVKNETTVVKASDTLSSCAAPRSEISFENSPMSPNSSGVNNTIVPMRVNIPNYDTRNRSSTWTPTDSTCSGVSPSARIPPPIPARAPVSSPVLNSPIAGPSTSAVAPMPRCPPPLPPRTPSMKLPDPIAFVVENRIEEERKKNGVTREVSVGSSKSSDQIVFSTPEGKFSTPEGNFSTPDEVSKGHRKSNSFERAFTSAKVIKTSPLPSNDALLDENEEVAEDAKKTDVIAEDVIQELANDVESSQNLSVYQDVESTALETIPSASNSTASSPSSASEVGSKLGVHIPEAIPEEPPCTSKSFAALESTNSLSPAKTVTNRNSRSMSNDELRTMKSDKLSSSVDPITLDVERRLSMKRSGQHEVDQHSLGSLDETTSNRTMSRTGIGSAASFARNSVRYASGMLRGAFNRVRTAAHPGSSTISRHGIGEETSEGEESDEPHHPSVAPSNIVRPRKSKKGPYDFEHLTVEQELNNEHTGAIWCIKFSICGKLMATAGQDSILRVWVVRSHLQYFSEMREKYAANTSTDTDPMNPVDNMEQFRPPSSMDSVVNSEATTASSSDENNGLFCGKPFAILKGHTADILDVSWSKNYFILSSGMDRTVKLWHLSRNECLCCFQHIDFVTCVAFLPKDDRYFLSGSLDGKLRMWHIPDKKVAVWNDTEKKYITAMTFVKSGKFAVVGTYDGKCIFYTADQLKYHTAVDVRSTRGKNARGHKVTGLTSHGDKLLVTSNDSRIRMYDIRDKALTCKFKGVQNDHSQIRAAFSPDGRHIICGSEDKFVYIWRASDTTVALSVRKDRNSWWERVRTHNAPVPVAVFAPRPQVFFNMLNKRDKHSKSDSIDFNMTQGQSDSLTSNGNMTIPGHVSFTFFISPLSLELRHRKCRSNRCGQSDGQSSTACQSKPTGQQKHTLQVVDSDDLTLSFFKEINFSNFSQYL</sequence>
<evidence type="ECO:0000256" key="4">
    <source>
        <dbReference type="PROSITE-ProRule" id="PRU00221"/>
    </source>
</evidence>
<dbReference type="Gene3D" id="2.130.10.10">
    <property type="entry name" value="YVTN repeat-like/Quinoprotein amine dehydrogenase"/>
    <property type="match status" value="1"/>
</dbReference>
<dbReference type="Pfam" id="PF00400">
    <property type="entry name" value="WD40"/>
    <property type="match status" value="4"/>
</dbReference>
<dbReference type="PROSITE" id="PS50294">
    <property type="entry name" value="WD_REPEATS_REGION"/>
    <property type="match status" value="3"/>
</dbReference>
<dbReference type="SUPFAM" id="SSF50978">
    <property type="entry name" value="WD40 repeat-like"/>
    <property type="match status" value="1"/>
</dbReference>
<feature type="compositionally biased region" description="Polar residues" evidence="5">
    <location>
        <begin position="205"/>
        <end position="222"/>
    </location>
</feature>
<dbReference type="AlphaFoldDB" id="A0A2G5SKS9"/>
<comment type="caution">
    <text evidence="6">The sequence shown here is derived from an EMBL/GenBank/DDBJ whole genome shotgun (WGS) entry which is preliminary data.</text>
</comment>
<evidence type="ECO:0000313" key="7">
    <source>
        <dbReference type="Proteomes" id="UP000230233"/>
    </source>
</evidence>
<evidence type="ECO:0000313" key="6">
    <source>
        <dbReference type="EMBL" id="PIC15481.1"/>
    </source>
</evidence>
<feature type="region of interest" description="Disordered" evidence="5">
    <location>
        <begin position="294"/>
        <end position="341"/>
    </location>
</feature>
<feature type="region of interest" description="Disordered" evidence="5">
    <location>
        <begin position="1"/>
        <end position="101"/>
    </location>
</feature>
<feature type="region of interest" description="Disordered" evidence="5">
    <location>
        <begin position="1032"/>
        <end position="1055"/>
    </location>
</feature>
<feature type="compositionally biased region" description="Basic and acidic residues" evidence="5">
    <location>
        <begin position="477"/>
        <end position="488"/>
    </location>
</feature>
<dbReference type="InterPro" id="IPR001680">
    <property type="entry name" value="WD40_rpt"/>
</dbReference>
<dbReference type="InterPro" id="IPR040324">
    <property type="entry name" value="WDR44/Dgr2"/>
</dbReference>
<feature type="region of interest" description="Disordered" evidence="5">
    <location>
        <begin position="507"/>
        <end position="532"/>
    </location>
</feature>
<keyword evidence="7" id="KW-1185">Reference proteome</keyword>
<evidence type="ECO:0000256" key="3">
    <source>
        <dbReference type="ARBA" id="ARBA00022737"/>
    </source>
</evidence>
<feature type="repeat" description="WD" evidence="4">
    <location>
        <begin position="911"/>
        <end position="941"/>
    </location>
</feature>
<dbReference type="OrthoDB" id="1932312at2759"/>
<gene>
    <name evidence="6" type="primary">Cni-sym-4</name>
    <name evidence="6" type="synonym">Cnig_chr_X.g22436</name>
    <name evidence="6" type="ORF">B9Z55_022436</name>
</gene>
<dbReference type="STRING" id="1611254.A0A2G5SKS9"/>
<feature type="compositionally biased region" description="Basic and acidic residues" evidence="5">
    <location>
        <begin position="507"/>
        <end position="516"/>
    </location>
</feature>
<dbReference type="PANTHER" id="PTHR14221">
    <property type="entry name" value="WD REPEAT DOMAIN 44"/>
    <property type="match status" value="1"/>
</dbReference>
<dbReference type="SMART" id="SM00320">
    <property type="entry name" value="WD40"/>
    <property type="match status" value="6"/>
</dbReference>
<feature type="compositionally biased region" description="Low complexity" evidence="5">
    <location>
        <begin position="60"/>
        <end position="74"/>
    </location>
</feature>
<accession>A0A2G5SKS9</accession>
<dbReference type="EMBL" id="PDUG01000006">
    <property type="protein sequence ID" value="PIC15481.1"/>
    <property type="molecule type" value="Genomic_DNA"/>
</dbReference>
<feature type="compositionally biased region" description="Polar residues" evidence="5">
    <location>
        <begin position="459"/>
        <end position="476"/>
    </location>
</feature>
<feature type="repeat" description="WD" evidence="4">
    <location>
        <begin position="765"/>
        <end position="799"/>
    </location>
</feature>
<keyword evidence="2 4" id="KW-0853">WD repeat</keyword>
<proteinExistence type="predicted"/>
<feature type="compositionally biased region" description="Polar residues" evidence="5">
    <location>
        <begin position="1034"/>
        <end position="1055"/>
    </location>
</feature>
<evidence type="ECO:0000256" key="2">
    <source>
        <dbReference type="ARBA" id="ARBA00022574"/>
    </source>
</evidence>
<dbReference type="InterPro" id="IPR015943">
    <property type="entry name" value="WD40/YVTN_repeat-like_dom_sf"/>
</dbReference>
<feature type="compositionally biased region" description="Basic and acidic residues" evidence="5">
    <location>
        <begin position="9"/>
        <end position="18"/>
    </location>
</feature>
<protein>
    <recommendedName>
        <fullName evidence="1">WD repeat-containing protein 44</fullName>
    </recommendedName>
</protein>
<name>A0A2G5SKS9_9PELO</name>
<reference evidence="7" key="1">
    <citation type="submission" date="2017-10" db="EMBL/GenBank/DDBJ databases">
        <title>Rapid genome shrinkage in a self-fertile nematode reveals novel sperm competition proteins.</title>
        <authorList>
            <person name="Yin D."/>
            <person name="Schwarz E.M."/>
            <person name="Thomas C.G."/>
            <person name="Felde R.L."/>
            <person name="Korf I.F."/>
            <person name="Cutter A.D."/>
            <person name="Schartner C.M."/>
            <person name="Ralston E.J."/>
            <person name="Meyer B.J."/>
            <person name="Haag E.S."/>
        </authorList>
    </citation>
    <scope>NUCLEOTIDE SEQUENCE [LARGE SCALE GENOMIC DNA]</scope>
    <source>
        <strain evidence="7">JU1422</strain>
    </source>
</reference>
<dbReference type="InterPro" id="IPR036322">
    <property type="entry name" value="WD40_repeat_dom_sf"/>
</dbReference>
<feature type="region of interest" description="Disordered" evidence="5">
    <location>
        <begin position="565"/>
        <end position="606"/>
    </location>
</feature>
<feature type="region of interest" description="Disordered" evidence="5">
    <location>
        <begin position="205"/>
        <end position="233"/>
    </location>
</feature>
<keyword evidence="3" id="KW-0677">Repeat</keyword>
<feature type="compositionally biased region" description="Polar residues" evidence="5">
    <location>
        <begin position="302"/>
        <end position="313"/>
    </location>
</feature>
<feature type="repeat" description="WD" evidence="4">
    <location>
        <begin position="623"/>
        <end position="654"/>
    </location>
</feature>
<dbReference type="PANTHER" id="PTHR14221:SF0">
    <property type="entry name" value="WD REPEAT-CONTAINING PROTEIN 44"/>
    <property type="match status" value="1"/>
</dbReference>
<evidence type="ECO:0000256" key="1">
    <source>
        <dbReference type="ARBA" id="ARBA00021207"/>
    </source>
</evidence>
<evidence type="ECO:0000256" key="5">
    <source>
        <dbReference type="SAM" id="MobiDB-lite"/>
    </source>
</evidence>